<dbReference type="Proteomes" id="UP000770661">
    <property type="component" value="Unassembled WGS sequence"/>
</dbReference>
<gene>
    <name evidence="1" type="ORF">GWK47_022849</name>
</gene>
<comment type="caution">
    <text evidence="1">The sequence shown here is derived from an EMBL/GenBank/DDBJ whole genome shotgun (WGS) entry which is preliminary data.</text>
</comment>
<proteinExistence type="predicted"/>
<organism evidence="1 2">
    <name type="scientific">Chionoecetes opilio</name>
    <name type="common">Atlantic snow crab</name>
    <name type="synonym">Cancer opilio</name>
    <dbReference type="NCBI Taxonomy" id="41210"/>
    <lineage>
        <taxon>Eukaryota</taxon>
        <taxon>Metazoa</taxon>
        <taxon>Ecdysozoa</taxon>
        <taxon>Arthropoda</taxon>
        <taxon>Crustacea</taxon>
        <taxon>Multicrustacea</taxon>
        <taxon>Malacostraca</taxon>
        <taxon>Eumalacostraca</taxon>
        <taxon>Eucarida</taxon>
        <taxon>Decapoda</taxon>
        <taxon>Pleocyemata</taxon>
        <taxon>Brachyura</taxon>
        <taxon>Eubrachyura</taxon>
        <taxon>Majoidea</taxon>
        <taxon>Majidae</taxon>
        <taxon>Chionoecetes</taxon>
    </lineage>
</organism>
<name>A0A8J5CDI2_CHIOP</name>
<sequence length="178" mass="21036">MKMRWTAEAPANCWPSSGNWRRRQRTLRKVVAHQSSLLHPQRERRSTTLTRNILTRSLRMTMRKTARRIVRKTVRKRKSQRSKMKSWIWLNPHRVLRRQLPCVPSLRSGSLRWSATMNTTKVLRGMRTRTSVCPPLTPPGTSVPCLRTRPRRHPCRSTIVPRSRSTDLWTGMGQNFRF</sequence>
<evidence type="ECO:0000313" key="1">
    <source>
        <dbReference type="EMBL" id="KAG0710416.1"/>
    </source>
</evidence>
<dbReference type="EMBL" id="JACEEZ010024215">
    <property type="protein sequence ID" value="KAG0710416.1"/>
    <property type="molecule type" value="Genomic_DNA"/>
</dbReference>
<keyword evidence="2" id="KW-1185">Reference proteome</keyword>
<reference evidence="1" key="1">
    <citation type="submission" date="2020-07" db="EMBL/GenBank/DDBJ databases">
        <title>The High-quality genome of the commercially important snow crab, Chionoecetes opilio.</title>
        <authorList>
            <person name="Jeong J.-H."/>
            <person name="Ryu S."/>
        </authorList>
    </citation>
    <scope>NUCLEOTIDE SEQUENCE</scope>
    <source>
        <strain evidence="1">MADBK_172401_WGS</strain>
        <tissue evidence="1">Digestive gland</tissue>
    </source>
</reference>
<protein>
    <submittedName>
        <fullName evidence="1">Uncharacterized protein</fullName>
    </submittedName>
</protein>
<accession>A0A8J5CDI2</accession>
<dbReference type="AlphaFoldDB" id="A0A8J5CDI2"/>
<evidence type="ECO:0000313" key="2">
    <source>
        <dbReference type="Proteomes" id="UP000770661"/>
    </source>
</evidence>